<protein>
    <submittedName>
        <fullName evidence="1">Uncharacterized protein</fullName>
    </submittedName>
</protein>
<evidence type="ECO:0000313" key="2">
    <source>
        <dbReference type="Proteomes" id="UP000886595"/>
    </source>
</evidence>
<name>A0A8X7SHB1_BRACI</name>
<keyword evidence="2" id="KW-1185">Reference proteome</keyword>
<evidence type="ECO:0000313" key="1">
    <source>
        <dbReference type="EMBL" id="KAG2306292.1"/>
    </source>
</evidence>
<dbReference type="Proteomes" id="UP000886595">
    <property type="component" value="Unassembled WGS sequence"/>
</dbReference>
<sequence length="105" mass="11863">MEHGTISTDPLVCIARGSEMEEELRDMKAHKAYYNMLHLVSEAQQGIPKLCPCGSITKEIVDEEDTYDYLPGKRYFICKDFVNDGLHFRQSWVRGACEDVASACG</sequence>
<accession>A0A8X7SHB1</accession>
<gene>
    <name evidence="1" type="ORF">Bca52824_026040</name>
</gene>
<reference evidence="1 2" key="1">
    <citation type="submission" date="2020-02" db="EMBL/GenBank/DDBJ databases">
        <authorList>
            <person name="Ma Q."/>
            <person name="Huang Y."/>
            <person name="Song X."/>
            <person name="Pei D."/>
        </authorList>
    </citation>
    <scope>NUCLEOTIDE SEQUENCE [LARGE SCALE GENOMIC DNA]</scope>
    <source>
        <strain evidence="1">Sxm20200214</strain>
        <tissue evidence="1">Leaf</tissue>
    </source>
</reference>
<dbReference type="EMBL" id="JAAMPC010000006">
    <property type="protein sequence ID" value="KAG2306292.1"/>
    <property type="molecule type" value="Genomic_DNA"/>
</dbReference>
<proteinExistence type="predicted"/>
<dbReference type="AlphaFoldDB" id="A0A8X7SHB1"/>
<dbReference type="OrthoDB" id="1129285at2759"/>
<organism evidence="1 2">
    <name type="scientific">Brassica carinata</name>
    <name type="common">Ethiopian mustard</name>
    <name type="synonym">Abyssinian cabbage</name>
    <dbReference type="NCBI Taxonomy" id="52824"/>
    <lineage>
        <taxon>Eukaryota</taxon>
        <taxon>Viridiplantae</taxon>
        <taxon>Streptophyta</taxon>
        <taxon>Embryophyta</taxon>
        <taxon>Tracheophyta</taxon>
        <taxon>Spermatophyta</taxon>
        <taxon>Magnoliopsida</taxon>
        <taxon>eudicotyledons</taxon>
        <taxon>Gunneridae</taxon>
        <taxon>Pentapetalae</taxon>
        <taxon>rosids</taxon>
        <taxon>malvids</taxon>
        <taxon>Brassicales</taxon>
        <taxon>Brassicaceae</taxon>
        <taxon>Brassiceae</taxon>
        <taxon>Brassica</taxon>
    </lineage>
</organism>
<comment type="caution">
    <text evidence="1">The sequence shown here is derived from an EMBL/GenBank/DDBJ whole genome shotgun (WGS) entry which is preliminary data.</text>
</comment>